<gene>
    <name evidence="2" type="ORF">MARGE09_P3080</name>
</gene>
<dbReference type="InterPro" id="IPR052340">
    <property type="entry name" value="RNase_Y/CdgJ"/>
</dbReference>
<name>A0AAN1WJT7_9GAMM</name>
<feature type="domain" description="HDOD" evidence="1">
    <location>
        <begin position="26"/>
        <end position="220"/>
    </location>
</feature>
<proteinExistence type="predicted"/>
<dbReference type="Pfam" id="PF08668">
    <property type="entry name" value="HDOD"/>
    <property type="match status" value="1"/>
</dbReference>
<dbReference type="Gene3D" id="3.30.450.40">
    <property type="match status" value="1"/>
</dbReference>
<accession>A0AAN1WJT7</accession>
<dbReference type="PROSITE" id="PS51833">
    <property type="entry name" value="HDOD"/>
    <property type="match status" value="1"/>
</dbReference>
<dbReference type="AlphaFoldDB" id="A0AAN1WJT7"/>
<dbReference type="InterPro" id="IPR013976">
    <property type="entry name" value="HDOD"/>
</dbReference>
<dbReference type="PANTHER" id="PTHR33525:SF3">
    <property type="entry name" value="RIBONUCLEASE Y"/>
    <property type="match status" value="1"/>
</dbReference>
<evidence type="ECO:0000259" key="1">
    <source>
        <dbReference type="PROSITE" id="PS51833"/>
    </source>
</evidence>
<dbReference type="EMBL" id="AP023086">
    <property type="protein sequence ID" value="BCD98879.1"/>
    <property type="molecule type" value="Genomic_DNA"/>
</dbReference>
<dbReference type="InterPro" id="IPR029016">
    <property type="entry name" value="GAF-like_dom_sf"/>
</dbReference>
<keyword evidence="3" id="KW-1185">Reference proteome</keyword>
<dbReference type="Gene3D" id="1.10.3210.10">
    <property type="entry name" value="Hypothetical protein af1432"/>
    <property type="match status" value="1"/>
</dbReference>
<protein>
    <recommendedName>
        <fullName evidence="1">HDOD domain-containing protein</fullName>
    </recommendedName>
</protein>
<organism evidence="2 3">
    <name type="scientific">Marinagarivorans cellulosilyticus</name>
    <dbReference type="NCBI Taxonomy" id="2721545"/>
    <lineage>
        <taxon>Bacteria</taxon>
        <taxon>Pseudomonadati</taxon>
        <taxon>Pseudomonadota</taxon>
        <taxon>Gammaproteobacteria</taxon>
        <taxon>Cellvibrionales</taxon>
        <taxon>Cellvibrionaceae</taxon>
        <taxon>Marinagarivorans</taxon>
    </lineage>
</organism>
<evidence type="ECO:0000313" key="2">
    <source>
        <dbReference type="EMBL" id="BCD98879.1"/>
    </source>
</evidence>
<evidence type="ECO:0000313" key="3">
    <source>
        <dbReference type="Proteomes" id="UP001320119"/>
    </source>
</evidence>
<dbReference type="KEGG" id="marq:MARGE09_P3080"/>
<dbReference type="SUPFAM" id="SSF109604">
    <property type="entry name" value="HD-domain/PDEase-like"/>
    <property type="match status" value="1"/>
</dbReference>
<dbReference type="PANTHER" id="PTHR33525">
    <property type="match status" value="1"/>
</dbReference>
<reference evidence="2 3" key="1">
    <citation type="journal article" date="2022" name="IScience">
        <title>An ultrasensitive nanofiber-based assay for enzymatic hydrolysis and deep-sea microbial degradation of cellulose.</title>
        <authorList>
            <person name="Tsudome M."/>
            <person name="Tachioka M."/>
            <person name="Miyazaki M."/>
            <person name="Uchimura K."/>
            <person name="Tsuda M."/>
            <person name="Takaki Y."/>
            <person name="Deguchi S."/>
        </authorList>
    </citation>
    <scope>NUCLEOTIDE SEQUENCE [LARGE SCALE GENOMIC DNA]</scope>
    <source>
        <strain evidence="2 3">GE09</strain>
    </source>
</reference>
<dbReference type="RefSeq" id="WP_236983545.1">
    <property type="nucleotide sequence ID" value="NZ_AP023086.1"/>
</dbReference>
<sequence>MLQPFKFEKEGKGTDYWVRRLMRQNMPVAGTVIAELNKLSENDDAHLNHLAELILRDPNLTSHVLRIANSVQYSGSKGRVNTVSRAIVIIGLKGMRAICISLMLIDSLLKNGAKERMLELVAQGFHAATQARALMAAQDEEAAEEVFIAALLYNLGEMAYWSSTDVTSKNDALVTDSTKARTEAAQEVLGTSFNKITKGLARQWKLGATLEEALVPGKEPSAKAQAVILGEKISRAALKGWDSPGMKKLLEEVSRYTYLEPDECLANCQEQAELALDVARQYGASDVCHMIPSRHQTFKRPEPAAVKISRIMKSDPQLQLNILRELASTAAQKHNVNTIFQMVIEGIHRGVGMERVAVGFIKDFRVTAKYSLGYGAENWRETFNFDVGPYADNVFVEAVEKGGLLWVNDAFFKQNKSVGQKETAKVLGGVDCLIYVLEVNGKKPGLIYADRADFGGLITQNHADSFLHFAAQAQYCLQAMSGAAKR</sequence>
<dbReference type="Proteomes" id="UP001320119">
    <property type="component" value="Chromosome"/>
</dbReference>